<organism evidence="1 2">
    <name type="scientific">Hypocrea atroviridis (strain ATCC 20476 / IMI 206040)</name>
    <name type="common">Trichoderma atroviride</name>
    <dbReference type="NCBI Taxonomy" id="452589"/>
    <lineage>
        <taxon>Eukaryota</taxon>
        <taxon>Fungi</taxon>
        <taxon>Dikarya</taxon>
        <taxon>Ascomycota</taxon>
        <taxon>Pezizomycotina</taxon>
        <taxon>Sordariomycetes</taxon>
        <taxon>Hypocreomycetidae</taxon>
        <taxon>Hypocreales</taxon>
        <taxon>Hypocreaceae</taxon>
        <taxon>Trichoderma</taxon>
    </lineage>
</organism>
<proteinExistence type="predicted"/>
<evidence type="ECO:0000313" key="2">
    <source>
        <dbReference type="Proteomes" id="UP000005426"/>
    </source>
</evidence>
<dbReference type="AlphaFoldDB" id="G9NLZ2"/>
<reference evidence="1 2" key="1">
    <citation type="journal article" date="2011" name="Genome Biol.">
        <title>Comparative genome sequence analysis underscores mycoparasitism as the ancestral life style of Trichoderma.</title>
        <authorList>
            <person name="Kubicek C.P."/>
            <person name="Herrera-Estrella A."/>
            <person name="Seidl-Seiboth V."/>
            <person name="Martinez D.A."/>
            <person name="Druzhinina I.S."/>
            <person name="Thon M."/>
            <person name="Zeilinger S."/>
            <person name="Casas-Flores S."/>
            <person name="Horwitz B.A."/>
            <person name="Mukherjee P.K."/>
            <person name="Mukherjee M."/>
            <person name="Kredics L."/>
            <person name="Alcaraz L.D."/>
            <person name="Aerts A."/>
            <person name="Antal Z."/>
            <person name="Atanasova L."/>
            <person name="Cervantes-Badillo M.G."/>
            <person name="Challacombe J."/>
            <person name="Chertkov O."/>
            <person name="McCluskey K."/>
            <person name="Coulpier F."/>
            <person name="Deshpande N."/>
            <person name="von Doehren H."/>
            <person name="Ebbole D.J."/>
            <person name="Esquivel-Naranjo E.U."/>
            <person name="Fekete E."/>
            <person name="Flipphi M."/>
            <person name="Glaser F."/>
            <person name="Gomez-Rodriguez E.Y."/>
            <person name="Gruber S."/>
            <person name="Han C."/>
            <person name="Henrissat B."/>
            <person name="Hermosa R."/>
            <person name="Hernandez-Onate M."/>
            <person name="Karaffa L."/>
            <person name="Kosti I."/>
            <person name="Le Crom S."/>
            <person name="Lindquist E."/>
            <person name="Lucas S."/>
            <person name="Luebeck M."/>
            <person name="Luebeck P.S."/>
            <person name="Margeot A."/>
            <person name="Metz B."/>
            <person name="Misra M."/>
            <person name="Nevalainen H."/>
            <person name="Omann M."/>
            <person name="Packer N."/>
            <person name="Perrone G."/>
            <person name="Uresti-Rivera E.E."/>
            <person name="Salamov A."/>
            <person name="Schmoll M."/>
            <person name="Seiboth B."/>
            <person name="Shapiro H."/>
            <person name="Sukno S."/>
            <person name="Tamayo-Ramos J.A."/>
            <person name="Tisch D."/>
            <person name="Wiest A."/>
            <person name="Wilkinson H.H."/>
            <person name="Zhang M."/>
            <person name="Coutinho P.M."/>
            <person name="Kenerley C.M."/>
            <person name="Monte E."/>
            <person name="Baker S.E."/>
            <person name="Grigoriev I.V."/>
        </authorList>
    </citation>
    <scope>NUCLEOTIDE SEQUENCE [LARGE SCALE GENOMIC DNA]</scope>
    <source>
        <strain evidence="2">ATCC 20476 / IMI 206040</strain>
    </source>
</reference>
<accession>G9NLZ2</accession>
<name>G9NLZ2_HYPAI</name>
<keyword evidence="2" id="KW-1185">Reference proteome</keyword>
<evidence type="ECO:0000313" key="1">
    <source>
        <dbReference type="EMBL" id="EHK47926.1"/>
    </source>
</evidence>
<sequence>MRSDHGLLLWHWQDQETSAEIRQWSRNQTHLSLVSMSQTGLFPSIIIFFPGLLRTLGRQRQWPLTPMCLAFIAAPSSAHVRAAMARHHSWEPGRFSLASKSTK</sequence>
<protein>
    <submittedName>
        <fullName evidence="1">Uncharacterized protein</fullName>
    </submittedName>
</protein>
<dbReference type="EMBL" id="ABDG02000019">
    <property type="protein sequence ID" value="EHK47926.1"/>
    <property type="molecule type" value="Genomic_DNA"/>
</dbReference>
<dbReference type="HOGENOM" id="CLU_2264117_0_0_1"/>
<comment type="caution">
    <text evidence="1">The sequence shown here is derived from an EMBL/GenBank/DDBJ whole genome shotgun (WGS) entry which is preliminary data.</text>
</comment>
<gene>
    <name evidence="1" type="ORF">TRIATDRAFT_298180</name>
</gene>
<dbReference type="Proteomes" id="UP000005426">
    <property type="component" value="Unassembled WGS sequence"/>
</dbReference>